<reference evidence="3" key="1">
    <citation type="journal article" date="2022" name="Cell">
        <title>Design, construction, and in vivo augmentation of a complex gut microbiome.</title>
        <authorList>
            <person name="Cheng A.G."/>
            <person name="Ho P.Y."/>
            <person name="Aranda-Diaz A."/>
            <person name="Jain S."/>
            <person name="Yu F.B."/>
            <person name="Meng X."/>
            <person name="Wang M."/>
            <person name="Iakiviak M."/>
            <person name="Nagashima K."/>
            <person name="Zhao A."/>
            <person name="Murugkar P."/>
            <person name="Patil A."/>
            <person name="Atabakhsh K."/>
            <person name="Weakley A."/>
            <person name="Yan J."/>
            <person name="Brumbaugh A.R."/>
            <person name="Higginbottom S."/>
            <person name="Dimas A."/>
            <person name="Shiver A.L."/>
            <person name="Deutschbauer A."/>
            <person name="Neff N."/>
            <person name="Sonnenburg J.L."/>
            <person name="Huang K.C."/>
            <person name="Fischbach M.A."/>
        </authorList>
    </citation>
    <scope>NUCLEOTIDE SEQUENCE</scope>
    <source>
        <strain evidence="3">DSM 19829</strain>
    </source>
</reference>
<accession>A0ABY5VJ50</accession>
<dbReference type="RefSeq" id="WP_028527845.1">
    <property type="nucleotide sequence ID" value="NZ_CABLBR010000005.1"/>
</dbReference>
<gene>
    <name evidence="3" type="ORF">NQ502_00450</name>
</gene>
<dbReference type="PANTHER" id="PTHR43189">
    <property type="entry name" value="ZINC-TYPE ALCOHOL DEHYDROGENASE-LIKE PROTEIN C1198.01-RELATED"/>
    <property type="match status" value="1"/>
</dbReference>
<keyword evidence="1" id="KW-0560">Oxidoreductase</keyword>
<dbReference type="Gene3D" id="3.40.50.720">
    <property type="entry name" value="NAD(P)-binding Rossmann-like Domain"/>
    <property type="match status" value="1"/>
</dbReference>
<name>A0ABY5VJ50_9FIRM</name>
<dbReference type="SUPFAM" id="SSF51735">
    <property type="entry name" value="NAD(P)-binding Rossmann-fold domains"/>
    <property type="match status" value="1"/>
</dbReference>
<proteinExistence type="predicted"/>
<evidence type="ECO:0000313" key="3">
    <source>
        <dbReference type="EMBL" id="UWP59568.1"/>
    </source>
</evidence>
<feature type="domain" description="Alcohol dehydrogenase-like C-terminal" evidence="2">
    <location>
        <begin position="26"/>
        <end position="94"/>
    </location>
</feature>
<keyword evidence="4" id="KW-1185">Reference proteome</keyword>
<dbReference type="PANTHER" id="PTHR43189:SF1">
    <property type="entry name" value="ZINC-TYPE ALCOHOL DEHYDROGENASE-LIKE PROTEIN C1198.01"/>
    <property type="match status" value="1"/>
</dbReference>
<dbReference type="Pfam" id="PF00107">
    <property type="entry name" value="ADH_zinc_N"/>
    <property type="match status" value="1"/>
</dbReference>
<evidence type="ECO:0000256" key="1">
    <source>
        <dbReference type="ARBA" id="ARBA00023002"/>
    </source>
</evidence>
<dbReference type="Proteomes" id="UP001060164">
    <property type="component" value="Chromosome"/>
</dbReference>
<dbReference type="InterPro" id="IPR036291">
    <property type="entry name" value="NAD(P)-bd_dom_sf"/>
</dbReference>
<sequence>MVAYHAIRRSEIKLHDKVLVVGSGIIGQMLGELSKKAGASYVAMSEVNDVKIQKAKEIGIFDEYFDGTDSQRASSFKKATDGGFDIVFEAVGAADDPMVKTVVGMN</sequence>
<dbReference type="InterPro" id="IPR013149">
    <property type="entry name" value="ADH-like_C"/>
</dbReference>
<evidence type="ECO:0000259" key="2">
    <source>
        <dbReference type="Pfam" id="PF00107"/>
    </source>
</evidence>
<organism evidence="3 4">
    <name type="scientific">Ruminococcus gauvreauii</name>
    <dbReference type="NCBI Taxonomy" id="438033"/>
    <lineage>
        <taxon>Bacteria</taxon>
        <taxon>Bacillati</taxon>
        <taxon>Bacillota</taxon>
        <taxon>Clostridia</taxon>
        <taxon>Eubacteriales</taxon>
        <taxon>Oscillospiraceae</taxon>
        <taxon>Ruminococcus</taxon>
    </lineage>
</organism>
<dbReference type="EMBL" id="CP102290">
    <property type="protein sequence ID" value="UWP59568.1"/>
    <property type="molecule type" value="Genomic_DNA"/>
</dbReference>
<protein>
    <submittedName>
        <fullName evidence="3">Zinc-binding dehydrogenase</fullName>
    </submittedName>
</protein>
<evidence type="ECO:0000313" key="4">
    <source>
        <dbReference type="Proteomes" id="UP001060164"/>
    </source>
</evidence>